<dbReference type="InterPro" id="IPR009078">
    <property type="entry name" value="Ferritin-like_SF"/>
</dbReference>
<gene>
    <name evidence="1" type="ORF">EV356DRAFT_422975</name>
</gene>
<organism evidence="1 2">
    <name type="scientific">Viridothelium virens</name>
    <name type="common">Speckled blister lichen</name>
    <name type="synonym">Trypethelium virens</name>
    <dbReference type="NCBI Taxonomy" id="1048519"/>
    <lineage>
        <taxon>Eukaryota</taxon>
        <taxon>Fungi</taxon>
        <taxon>Dikarya</taxon>
        <taxon>Ascomycota</taxon>
        <taxon>Pezizomycotina</taxon>
        <taxon>Dothideomycetes</taxon>
        <taxon>Dothideomycetes incertae sedis</taxon>
        <taxon>Trypetheliales</taxon>
        <taxon>Trypetheliaceae</taxon>
        <taxon>Viridothelium</taxon>
    </lineage>
</organism>
<dbReference type="AlphaFoldDB" id="A0A6A6GVI0"/>
<dbReference type="Pfam" id="PF13668">
    <property type="entry name" value="Ferritin_2"/>
    <property type="match status" value="1"/>
</dbReference>
<accession>A0A6A6GVI0</accession>
<protein>
    <recommendedName>
        <fullName evidence="3">Ferritin-like domain-containing protein</fullName>
    </recommendedName>
</protein>
<dbReference type="Proteomes" id="UP000800092">
    <property type="component" value="Unassembled WGS sequence"/>
</dbReference>
<evidence type="ECO:0000313" key="1">
    <source>
        <dbReference type="EMBL" id="KAF2229707.1"/>
    </source>
</evidence>
<dbReference type="PANTHER" id="PTHR38705">
    <property type="entry name" value="PROTEIN RDS1"/>
    <property type="match status" value="1"/>
</dbReference>
<dbReference type="SUPFAM" id="SSF47240">
    <property type="entry name" value="Ferritin-like"/>
    <property type="match status" value="1"/>
</dbReference>
<feature type="non-terminal residue" evidence="1">
    <location>
        <position position="1"/>
    </location>
</feature>
<evidence type="ECO:0000313" key="2">
    <source>
        <dbReference type="Proteomes" id="UP000800092"/>
    </source>
</evidence>
<sequence>AHPLEKKAVPALSQNDTNTLQLAHYLELLELNLYTGGCNNFTDAQYTSAGFPAGFRENVCVIAGHEQVHADTIASILEANGVAPLPACTYAFPQSVDPKSFVSLANMITTVGIGAYLGGSELLADNPTLEEASASILTVEARHDSYLRAGIGASPFPTNFDTGLSATWAFNLAQMFIVSCPQQLPLTTLPKLNLVSPTPPQNLQPPVPAGTVVTFSWDPSTFFVPVAPGTQLYIAMVNQNVSAPIFQPVTSTGTGQGTVEVPDGVNGTAFAALTTFSGGLDLDQLTQFGTLAGPAEVVL</sequence>
<dbReference type="OrthoDB" id="1001765at2759"/>
<evidence type="ECO:0008006" key="3">
    <source>
        <dbReference type="Google" id="ProtNLM"/>
    </source>
</evidence>
<feature type="non-terminal residue" evidence="1">
    <location>
        <position position="299"/>
    </location>
</feature>
<name>A0A6A6GVI0_VIRVR</name>
<dbReference type="InterPro" id="IPR039254">
    <property type="entry name" value="Rds1"/>
</dbReference>
<proteinExistence type="predicted"/>
<dbReference type="EMBL" id="ML991856">
    <property type="protein sequence ID" value="KAF2229707.1"/>
    <property type="molecule type" value="Genomic_DNA"/>
</dbReference>
<keyword evidence="2" id="KW-1185">Reference proteome</keyword>
<reference evidence="1" key="1">
    <citation type="journal article" date="2020" name="Stud. Mycol.">
        <title>101 Dothideomycetes genomes: a test case for predicting lifestyles and emergence of pathogens.</title>
        <authorList>
            <person name="Haridas S."/>
            <person name="Albert R."/>
            <person name="Binder M."/>
            <person name="Bloem J."/>
            <person name="Labutti K."/>
            <person name="Salamov A."/>
            <person name="Andreopoulos B."/>
            <person name="Baker S."/>
            <person name="Barry K."/>
            <person name="Bills G."/>
            <person name="Bluhm B."/>
            <person name="Cannon C."/>
            <person name="Castanera R."/>
            <person name="Culley D."/>
            <person name="Daum C."/>
            <person name="Ezra D."/>
            <person name="Gonzalez J."/>
            <person name="Henrissat B."/>
            <person name="Kuo A."/>
            <person name="Liang C."/>
            <person name="Lipzen A."/>
            <person name="Lutzoni F."/>
            <person name="Magnuson J."/>
            <person name="Mondo S."/>
            <person name="Nolan M."/>
            <person name="Ohm R."/>
            <person name="Pangilinan J."/>
            <person name="Park H.-J."/>
            <person name="Ramirez L."/>
            <person name="Alfaro M."/>
            <person name="Sun H."/>
            <person name="Tritt A."/>
            <person name="Yoshinaga Y."/>
            <person name="Zwiers L.-H."/>
            <person name="Turgeon B."/>
            <person name="Goodwin S."/>
            <person name="Spatafora J."/>
            <person name="Crous P."/>
            <person name="Grigoriev I."/>
        </authorList>
    </citation>
    <scope>NUCLEOTIDE SEQUENCE</scope>
    <source>
        <strain evidence="1">Tuck. ex Michener</strain>
    </source>
</reference>
<dbReference type="PANTHER" id="PTHR38705:SF1">
    <property type="entry name" value="PROTEIN RDS1"/>
    <property type="match status" value="1"/>
</dbReference>